<gene>
    <name evidence="9" type="ORF">SacmaDRAFT_5071</name>
</gene>
<name>H5X340_9PSEU</name>
<evidence type="ECO:0000256" key="2">
    <source>
        <dbReference type="ARBA" id="ARBA00010792"/>
    </source>
</evidence>
<evidence type="ECO:0000259" key="8">
    <source>
        <dbReference type="Pfam" id="PF09335"/>
    </source>
</evidence>
<dbReference type="PANTHER" id="PTHR42709:SF6">
    <property type="entry name" value="UNDECAPRENYL PHOSPHATE TRANSPORTER A"/>
    <property type="match status" value="1"/>
</dbReference>
<dbReference type="eggNOG" id="COG0586">
    <property type="taxonomic scope" value="Bacteria"/>
</dbReference>
<dbReference type="InterPro" id="IPR032816">
    <property type="entry name" value="VTT_dom"/>
</dbReference>
<dbReference type="AlphaFoldDB" id="H5X340"/>
<keyword evidence="5 7" id="KW-1133">Transmembrane helix</keyword>
<comment type="subcellular location">
    <subcellularLocation>
        <location evidence="1">Cell membrane</location>
        <topology evidence="1">Multi-pass membrane protein</topology>
    </subcellularLocation>
</comment>
<evidence type="ECO:0000256" key="3">
    <source>
        <dbReference type="ARBA" id="ARBA00022475"/>
    </source>
</evidence>
<sequence>MDASTVSLLLLFGVAAVPFVPTEVALIGMGVAAAERDASLAPAIVVAVAGCLLCDYVLYEVGRRGGATALARMSGRPRVGTGVRWIEQHAGRRPMAVLVVARWLPAGGTVGSLLAGSLRWPRSVFLPASATGVTLWCTYTATLGYLGGRLFAEPLVSFAASGLVALLLTVAVSTVAQPRSPGSA</sequence>
<keyword evidence="6 7" id="KW-0472">Membrane</keyword>
<proteinExistence type="inferred from homology"/>
<evidence type="ECO:0000256" key="1">
    <source>
        <dbReference type="ARBA" id="ARBA00004651"/>
    </source>
</evidence>
<evidence type="ECO:0000256" key="6">
    <source>
        <dbReference type="ARBA" id="ARBA00023136"/>
    </source>
</evidence>
<feature type="domain" description="VTT" evidence="8">
    <location>
        <begin position="20"/>
        <end position="145"/>
    </location>
</feature>
<dbReference type="OrthoDB" id="3693767at2"/>
<dbReference type="Pfam" id="PF09335">
    <property type="entry name" value="VTT_dom"/>
    <property type="match status" value="1"/>
</dbReference>
<keyword evidence="10" id="KW-1185">Reference proteome</keyword>
<evidence type="ECO:0000313" key="9">
    <source>
        <dbReference type="EMBL" id="EHR53239.1"/>
    </source>
</evidence>
<dbReference type="PANTHER" id="PTHR42709">
    <property type="entry name" value="ALKALINE PHOSPHATASE LIKE PROTEIN"/>
    <property type="match status" value="1"/>
</dbReference>
<dbReference type="InterPro" id="IPR051311">
    <property type="entry name" value="DedA_domain"/>
</dbReference>
<dbReference type="Proteomes" id="UP000004926">
    <property type="component" value="Chromosome"/>
</dbReference>
<feature type="transmembrane region" description="Helical" evidence="7">
    <location>
        <begin position="40"/>
        <end position="59"/>
    </location>
</feature>
<protein>
    <submittedName>
        <fullName evidence="9">Putative membrane-associated protein</fullName>
    </submittedName>
</protein>
<dbReference type="RefSeq" id="WP_009156615.1">
    <property type="nucleotide sequence ID" value="NZ_CM001439.1"/>
</dbReference>
<keyword evidence="3" id="KW-1003">Cell membrane</keyword>
<evidence type="ECO:0000256" key="4">
    <source>
        <dbReference type="ARBA" id="ARBA00022692"/>
    </source>
</evidence>
<accession>H5X340</accession>
<feature type="transmembrane region" description="Helical" evidence="7">
    <location>
        <begin position="155"/>
        <end position="176"/>
    </location>
</feature>
<evidence type="ECO:0000313" key="10">
    <source>
        <dbReference type="Proteomes" id="UP000004926"/>
    </source>
</evidence>
<feature type="transmembrane region" description="Helical" evidence="7">
    <location>
        <begin position="95"/>
        <end position="118"/>
    </location>
</feature>
<dbReference type="HOGENOM" id="CLU_044208_2_2_11"/>
<evidence type="ECO:0000256" key="7">
    <source>
        <dbReference type="SAM" id="Phobius"/>
    </source>
</evidence>
<evidence type="ECO:0000256" key="5">
    <source>
        <dbReference type="ARBA" id="ARBA00022989"/>
    </source>
</evidence>
<dbReference type="STRING" id="882083.SacmaDRAFT_5071"/>
<keyword evidence="4 7" id="KW-0812">Transmembrane</keyword>
<dbReference type="GO" id="GO:0005886">
    <property type="term" value="C:plasma membrane"/>
    <property type="evidence" value="ECO:0007669"/>
    <property type="project" value="UniProtKB-SubCell"/>
</dbReference>
<comment type="similarity">
    <text evidence="2">Belongs to the DedA family.</text>
</comment>
<dbReference type="EMBL" id="CM001439">
    <property type="protein sequence ID" value="EHR53239.1"/>
    <property type="molecule type" value="Genomic_DNA"/>
</dbReference>
<feature type="transmembrane region" description="Helical" evidence="7">
    <location>
        <begin position="124"/>
        <end position="148"/>
    </location>
</feature>
<reference evidence="9 10" key="1">
    <citation type="journal article" date="2012" name="Stand. Genomic Sci.">
        <title>Genome sequence of the ocean sediment bacterium Saccharomonospora marina type strain (XMU15(T)).</title>
        <authorList>
            <person name="Klenk H.P."/>
            <person name="Lu M."/>
            <person name="Lucas S."/>
            <person name="Lapidus A."/>
            <person name="Copeland A."/>
            <person name="Pitluck S."/>
            <person name="Goodwin L.A."/>
            <person name="Han C."/>
            <person name="Tapia R."/>
            <person name="Brambilla E.M."/>
            <person name="Potter G."/>
            <person name="Land M."/>
            <person name="Ivanova N."/>
            <person name="Rohde M."/>
            <person name="Goker M."/>
            <person name="Detter J.C."/>
            <person name="Li W.J."/>
            <person name="Kyrpides N.C."/>
            <person name="Woyke T."/>
        </authorList>
    </citation>
    <scope>NUCLEOTIDE SEQUENCE [LARGE SCALE GENOMIC DNA]</scope>
    <source>
        <strain evidence="9 10">XMU15</strain>
    </source>
</reference>
<organism evidence="9 10">
    <name type="scientific">Saccharomonospora marina XMU15</name>
    <dbReference type="NCBI Taxonomy" id="882083"/>
    <lineage>
        <taxon>Bacteria</taxon>
        <taxon>Bacillati</taxon>
        <taxon>Actinomycetota</taxon>
        <taxon>Actinomycetes</taxon>
        <taxon>Pseudonocardiales</taxon>
        <taxon>Pseudonocardiaceae</taxon>
        <taxon>Saccharomonospora</taxon>
    </lineage>
</organism>